<evidence type="ECO:0000313" key="3">
    <source>
        <dbReference type="EMBL" id="MFC5603380.1"/>
    </source>
</evidence>
<comment type="caution">
    <text evidence="3">The sequence shown here is derived from an EMBL/GenBank/DDBJ whole genome shotgun (WGS) entry which is preliminary data.</text>
</comment>
<keyword evidence="4" id="KW-1185">Reference proteome</keyword>
<dbReference type="Proteomes" id="UP001596071">
    <property type="component" value="Unassembled WGS sequence"/>
</dbReference>
<dbReference type="PROSITE" id="PS51257">
    <property type="entry name" value="PROKAR_LIPOPROTEIN"/>
    <property type="match status" value="1"/>
</dbReference>
<proteinExistence type="predicted"/>
<evidence type="ECO:0000313" key="4">
    <source>
        <dbReference type="Proteomes" id="UP001596071"/>
    </source>
</evidence>
<protein>
    <recommendedName>
        <fullName evidence="5">Lipoprotein</fullName>
    </recommendedName>
</protein>
<feature type="region of interest" description="Disordered" evidence="1">
    <location>
        <begin position="24"/>
        <end position="58"/>
    </location>
</feature>
<evidence type="ECO:0000256" key="1">
    <source>
        <dbReference type="SAM" id="MobiDB-lite"/>
    </source>
</evidence>
<dbReference type="EMBL" id="JBHSNP010000011">
    <property type="protein sequence ID" value="MFC5603380.1"/>
    <property type="molecule type" value="Genomic_DNA"/>
</dbReference>
<accession>A0ABW0TWI8</accession>
<name>A0ABW0TWI8_9BACL</name>
<reference evidence="4" key="1">
    <citation type="journal article" date="2019" name="Int. J. Syst. Evol. Microbiol.">
        <title>The Global Catalogue of Microorganisms (GCM) 10K type strain sequencing project: providing services to taxonomists for standard genome sequencing and annotation.</title>
        <authorList>
            <consortium name="The Broad Institute Genomics Platform"/>
            <consortium name="The Broad Institute Genome Sequencing Center for Infectious Disease"/>
            <person name="Wu L."/>
            <person name="Ma J."/>
        </authorList>
    </citation>
    <scope>NUCLEOTIDE SEQUENCE [LARGE SCALE GENOMIC DNA]</scope>
    <source>
        <strain evidence="4">KACC 11299</strain>
    </source>
</reference>
<feature type="signal peptide" evidence="2">
    <location>
        <begin position="1"/>
        <end position="19"/>
    </location>
</feature>
<gene>
    <name evidence="3" type="ORF">ACFPTP_09095</name>
</gene>
<feature type="chain" id="PRO_5045181425" description="Lipoprotein" evidence="2">
    <location>
        <begin position="20"/>
        <end position="230"/>
    </location>
</feature>
<evidence type="ECO:0000256" key="2">
    <source>
        <dbReference type="SAM" id="SignalP"/>
    </source>
</evidence>
<keyword evidence="2" id="KW-0732">Signal</keyword>
<evidence type="ECO:0008006" key="5">
    <source>
        <dbReference type="Google" id="ProtNLM"/>
    </source>
</evidence>
<sequence>MKGKSILLNVLLIVLIASGCTNKTTSMNNSGNSGETTNPTDQKGNAQNSNAKPNQNDQSLLDYFLPAGSTARFKGEGNEFAKLDIDFAHPYKDYVILHENNGGAVIRRIYKIEKEQILKIEEQPVDLKQEFPSRQDLEAMEPIGIYLKKPFEVGTTFDEWKIVETDVTVETPYETFDHAFVIEYKGEDFVNRKYFVEGFGEVKRESIMKTVDKDEDFIVTSTLESVTKPK</sequence>
<dbReference type="RefSeq" id="WP_381443766.1">
    <property type="nucleotide sequence ID" value="NZ_JBHSNP010000011.1"/>
</dbReference>
<organism evidence="3 4">
    <name type="scientific">Sporosarcina koreensis</name>
    <dbReference type="NCBI Taxonomy" id="334735"/>
    <lineage>
        <taxon>Bacteria</taxon>
        <taxon>Bacillati</taxon>
        <taxon>Bacillota</taxon>
        <taxon>Bacilli</taxon>
        <taxon>Bacillales</taxon>
        <taxon>Caryophanaceae</taxon>
        <taxon>Sporosarcina</taxon>
    </lineage>
</organism>